<evidence type="ECO:0000259" key="1">
    <source>
        <dbReference type="Pfam" id="PF17111"/>
    </source>
</evidence>
<keyword evidence="3" id="KW-1185">Reference proteome</keyword>
<dbReference type="Proteomes" id="UP000235672">
    <property type="component" value="Unassembled WGS sequence"/>
</dbReference>
<dbReference type="InterPro" id="IPR031348">
    <property type="entry name" value="PigL_N"/>
</dbReference>
<dbReference type="OrthoDB" id="3200163at2759"/>
<dbReference type="Pfam" id="PF17111">
    <property type="entry name" value="PigL_N"/>
    <property type="match status" value="1"/>
</dbReference>
<dbReference type="InterPro" id="IPR038305">
    <property type="entry name" value="HeLo_sf"/>
</dbReference>
<sequence>MAEALGIAGSVVSFVGLVGQVAQGVNYLYSFFNSMQDAPSDIKSLAAELKLLGTILDEVNRDVADSAALRAALQLCKDIITELEGLVQKSNLTSKQSRVKRLWSQMSTAFRNEEFRKYIERLERAKTTLLHAKTTSHG</sequence>
<name>A0A2J6QER8_9HELO</name>
<dbReference type="EMBL" id="KZ613471">
    <property type="protein sequence ID" value="PMD24750.1"/>
    <property type="molecule type" value="Genomic_DNA"/>
</dbReference>
<accession>A0A2J6QER8</accession>
<evidence type="ECO:0000313" key="3">
    <source>
        <dbReference type="Proteomes" id="UP000235672"/>
    </source>
</evidence>
<protein>
    <recommendedName>
        <fullName evidence="1">Azaphilone pigments biosynthesis cluster protein L N-terminal domain-containing protein</fullName>
    </recommendedName>
</protein>
<proteinExistence type="predicted"/>
<feature type="domain" description="Azaphilone pigments biosynthesis cluster protein L N-terminal" evidence="1">
    <location>
        <begin position="2"/>
        <end position="129"/>
    </location>
</feature>
<dbReference type="STRING" id="1745343.A0A2J6QER8"/>
<evidence type="ECO:0000313" key="2">
    <source>
        <dbReference type="EMBL" id="PMD24750.1"/>
    </source>
</evidence>
<organism evidence="2 3">
    <name type="scientific">Hyaloscypha hepaticicola</name>
    <dbReference type="NCBI Taxonomy" id="2082293"/>
    <lineage>
        <taxon>Eukaryota</taxon>
        <taxon>Fungi</taxon>
        <taxon>Dikarya</taxon>
        <taxon>Ascomycota</taxon>
        <taxon>Pezizomycotina</taxon>
        <taxon>Leotiomycetes</taxon>
        <taxon>Helotiales</taxon>
        <taxon>Hyaloscyphaceae</taxon>
        <taxon>Hyaloscypha</taxon>
    </lineage>
</organism>
<gene>
    <name evidence="2" type="ORF">NA56DRAFT_739289</name>
</gene>
<reference evidence="2 3" key="1">
    <citation type="submission" date="2016-05" db="EMBL/GenBank/DDBJ databases">
        <title>A degradative enzymes factory behind the ericoid mycorrhizal symbiosis.</title>
        <authorList>
            <consortium name="DOE Joint Genome Institute"/>
            <person name="Martino E."/>
            <person name="Morin E."/>
            <person name="Grelet G."/>
            <person name="Kuo A."/>
            <person name="Kohler A."/>
            <person name="Daghino S."/>
            <person name="Barry K."/>
            <person name="Choi C."/>
            <person name="Cichocki N."/>
            <person name="Clum A."/>
            <person name="Copeland A."/>
            <person name="Hainaut M."/>
            <person name="Haridas S."/>
            <person name="Labutti K."/>
            <person name="Lindquist E."/>
            <person name="Lipzen A."/>
            <person name="Khouja H.-R."/>
            <person name="Murat C."/>
            <person name="Ohm R."/>
            <person name="Olson A."/>
            <person name="Spatafora J."/>
            <person name="Veneault-Fourrey C."/>
            <person name="Henrissat B."/>
            <person name="Grigoriev I."/>
            <person name="Martin F."/>
            <person name="Perotto S."/>
        </authorList>
    </citation>
    <scope>NUCLEOTIDE SEQUENCE [LARGE SCALE GENOMIC DNA]</scope>
    <source>
        <strain evidence="2 3">UAMH 7357</strain>
    </source>
</reference>
<dbReference type="AlphaFoldDB" id="A0A2J6QER8"/>
<dbReference type="Gene3D" id="1.20.120.1020">
    <property type="entry name" value="Prion-inhibition and propagation, HeLo domain"/>
    <property type="match status" value="1"/>
</dbReference>